<organism evidence="1 2">
    <name type="scientific">Halosegnis rubeus</name>
    <dbReference type="NCBI Taxonomy" id="2212850"/>
    <lineage>
        <taxon>Archaea</taxon>
        <taxon>Methanobacteriati</taxon>
        <taxon>Methanobacteriota</taxon>
        <taxon>Stenosarchaea group</taxon>
        <taxon>Halobacteria</taxon>
        <taxon>Halobacteriales</taxon>
        <taxon>Natronomonadaceae</taxon>
        <taxon>Halosegnis</taxon>
    </lineage>
</organism>
<name>A0A5N5UIH5_9EURY</name>
<dbReference type="AlphaFoldDB" id="A0A5N5UIH5"/>
<gene>
    <name evidence="1" type="ORF">DMP03_03795</name>
</gene>
<reference evidence="1 2" key="1">
    <citation type="submission" date="2019-10" db="EMBL/GenBank/DDBJ databases">
        <title>Unraveling microbial dark matter from salterns through culturing: the case of the genus Halosegnis.</title>
        <authorList>
            <person name="Duran-Viseras A."/>
            <person name="Andrei A.-S."/>
            <person name="Vera-Gargallo B."/>
            <person name="Ghai R."/>
            <person name="Sanchez-Porro C."/>
            <person name="Ventosa A."/>
        </authorList>
    </citation>
    <scope>NUCLEOTIDE SEQUENCE [LARGE SCALE GENOMIC DNA]</scope>
    <source>
        <strain evidence="1 2">F17-44</strain>
    </source>
</reference>
<dbReference type="Proteomes" id="UP000326302">
    <property type="component" value="Unassembled WGS sequence"/>
</dbReference>
<evidence type="ECO:0000313" key="1">
    <source>
        <dbReference type="EMBL" id="KAB7518488.1"/>
    </source>
</evidence>
<proteinExistence type="predicted"/>
<sequence length="192" mass="20403">MTVTGTAVDGDTVTLSREFNPSDGTINTFLETDDGDANTAPTAIDLEIDDSYDGEYAAAKIGIVNTRGNTQIDEIVSLNTDVSASAASRLDVSDYVNKGDDSYGIVAYFDGNNNAGKIVQNPVELGQSVEFDQKGDIDSDSGVVLKLNEFQDSGGAPVNLEGRTVTLVIEFESNGNRYREEITAGLDQSEQA</sequence>
<evidence type="ECO:0000313" key="2">
    <source>
        <dbReference type="Proteomes" id="UP000326302"/>
    </source>
</evidence>
<accession>A0A5N5UIH5</accession>
<dbReference type="EMBL" id="QJOW01000001">
    <property type="protein sequence ID" value="KAB7518488.1"/>
    <property type="molecule type" value="Genomic_DNA"/>
</dbReference>
<comment type="caution">
    <text evidence="1">The sequence shown here is derived from an EMBL/GenBank/DDBJ whole genome shotgun (WGS) entry which is preliminary data.</text>
</comment>
<protein>
    <submittedName>
        <fullName evidence="1">Uncharacterized protein</fullName>
    </submittedName>
</protein>